<organism evidence="1 2">
    <name type="scientific">Scutellospora calospora</name>
    <dbReference type="NCBI Taxonomy" id="85575"/>
    <lineage>
        <taxon>Eukaryota</taxon>
        <taxon>Fungi</taxon>
        <taxon>Fungi incertae sedis</taxon>
        <taxon>Mucoromycota</taxon>
        <taxon>Glomeromycotina</taxon>
        <taxon>Glomeromycetes</taxon>
        <taxon>Diversisporales</taxon>
        <taxon>Gigasporaceae</taxon>
        <taxon>Scutellospora</taxon>
    </lineage>
</organism>
<protein>
    <submittedName>
        <fullName evidence="1">11601_t:CDS:1</fullName>
    </submittedName>
</protein>
<proteinExistence type="predicted"/>
<dbReference type="Proteomes" id="UP000789860">
    <property type="component" value="Unassembled WGS sequence"/>
</dbReference>
<feature type="non-terminal residue" evidence="1">
    <location>
        <position position="1"/>
    </location>
</feature>
<evidence type="ECO:0000313" key="1">
    <source>
        <dbReference type="EMBL" id="CAG8521014.1"/>
    </source>
</evidence>
<gene>
    <name evidence="1" type="ORF">SCALOS_LOCUS4070</name>
</gene>
<reference evidence="1" key="1">
    <citation type="submission" date="2021-06" db="EMBL/GenBank/DDBJ databases">
        <authorList>
            <person name="Kallberg Y."/>
            <person name="Tangrot J."/>
            <person name="Rosling A."/>
        </authorList>
    </citation>
    <scope>NUCLEOTIDE SEQUENCE</scope>
    <source>
        <strain evidence="1">AU212A</strain>
    </source>
</reference>
<keyword evidence="2" id="KW-1185">Reference proteome</keyword>
<accession>A0ACA9LE33</accession>
<dbReference type="EMBL" id="CAJVPM010005154">
    <property type="protein sequence ID" value="CAG8521014.1"/>
    <property type="molecule type" value="Genomic_DNA"/>
</dbReference>
<name>A0ACA9LE33_9GLOM</name>
<evidence type="ECO:0000313" key="2">
    <source>
        <dbReference type="Proteomes" id="UP000789860"/>
    </source>
</evidence>
<sequence length="148" mass="17334">EVEEEVEAEDSELDQEEENKEEKKRDIDIRREYAIAKKENRRSIIVSKFILEECDQLKLSKQEMIMHLDVPVDARCYLMPGKNQEGFWTVDNLLEQIRDKVILIFETKFSNATAIFAFDNSTNYAAYAEDALITTRINLKPRGNQPKM</sequence>
<comment type="caution">
    <text evidence="1">The sequence shown here is derived from an EMBL/GenBank/DDBJ whole genome shotgun (WGS) entry which is preliminary data.</text>
</comment>